<evidence type="ECO:0000313" key="2">
    <source>
        <dbReference type="EMBL" id="KKR06453.1"/>
    </source>
</evidence>
<dbReference type="Proteomes" id="UP000034799">
    <property type="component" value="Unassembled WGS sequence"/>
</dbReference>
<dbReference type="InterPro" id="IPR043993">
    <property type="entry name" value="T4SS_pilin"/>
</dbReference>
<feature type="transmembrane region" description="Helical" evidence="1">
    <location>
        <begin position="85"/>
        <end position="106"/>
    </location>
</feature>
<reference evidence="2 3" key="1">
    <citation type="journal article" date="2015" name="Nature">
        <title>rRNA introns, odd ribosomes, and small enigmatic genomes across a large radiation of phyla.</title>
        <authorList>
            <person name="Brown C.T."/>
            <person name="Hug L.A."/>
            <person name="Thomas B.C."/>
            <person name="Sharon I."/>
            <person name="Castelle C.J."/>
            <person name="Singh A."/>
            <person name="Wilkins M.J."/>
            <person name="Williams K.H."/>
            <person name="Banfield J.F."/>
        </authorList>
    </citation>
    <scope>NUCLEOTIDE SEQUENCE [LARGE SCALE GENOMIC DNA]</scope>
</reference>
<evidence type="ECO:0000256" key="1">
    <source>
        <dbReference type="SAM" id="Phobius"/>
    </source>
</evidence>
<dbReference type="Pfam" id="PF18895">
    <property type="entry name" value="T4SS_pilin"/>
    <property type="match status" value="1"/>
</dbReference>
<evidence type="ECO:0008006" key="4">
    <source>
        <dbReference type="Google" id="ProtNLM"/>
    </source>
</evidence>
<organism evidence="2 3">
    <name type="scientific">candidate division WS6 bacterium GW2011_GWF2_39_15</name>
    <dbReference type="NCBI Taxonomy" id="1619100"/>
    <lineage>
        <taxon>Bacteria</taxon>
        <taxon>Candidatus Dojkabacteria</taxon>
    </lineage>
</organism>
<accession>A0A0G0MTG0</accession>
<dbReference type="EMBL" id="LBWK01000001">
    <property type="protein sequence ID" value="KKR06453.1"/>
    <property type="molecule type" value="Genomic_DNA"/>
</dbReference>
<sequence length="117" mass="12325">MIQSILEKIFHAISSPVYADALSNAISGNVTEVTNAQDLPSLVNALVKLAIPLGVLSAIILFAFAGYNMITSQGDPEKLNEAREVVTNAVIGFALIALSVAILLLIRNTLNIPGLNP</sequence>
<protein>
    <recommendedName>
        <fullName evidence="4">Integral membrane protein</fullName>
    </recommendedName>
</protein>
<gene>
    <name evidence="2" type="ORF">UT34_C0001G0494</name>
</gene>
<feature type="transmembrane region" description="Helical" evidence="1">
    <location>
        <begin position="45"/>
        <end position="65"/>
    </location>
</feature>
<dbReference type="STRING" id="1619100.UT34_C0001G0494"/>
<keyword evidence="1" id="KW-0812">Transmembrane</keyword>
<name>A0A0G0MTG0_9BACT</name>
<proteinExistence type="predicted"/>
<comment type="caution">
    <text evidence="2">The sequence shown here is derived from an EMBL/GenBank/DDBJ whole genome shotgun (WGS) entry which is preliminary data.</text>
</comment>
<evidence type="ECO:0000313" key="3">
    <source>
        <dbReference type="Proteomes" id="UP000034799"/>
    </source>
</evidence>
<dbReference type="AlphaFoldDB" id="A0A0G0MTG0"/>
<keyword evidence="1" id="KW-0472">Membrane</keyword>
<keyword evidence="1" id="KW-1133">Transmembrane helix</keyword>